<dbReference type="AlphaFoldDB" id="A0A4Y2JC26"/>
<organism evidence="1 2">
    <name type="scientific">Araneus ventricosus</name>
    <name type="common">Orbweaver spider</name>
    <name type="synonym">Epeira ventricosa</name>
    <dbReference type="NCBI Taxonomy" id="182803"/>
    <lineage>
        <taxon>Eukaryota</taxon>
        <taxon>Metazoa</taxon>
        <taxon>Ecdysozoa</taxon>
        <taxon>Arthropoda</taxon>
        <taxon>Chelicerata</taxon>
        <taxon>Arachnida</taxon>
        <taxon>Araneae</taxon>
        <taxon>Araneomorphae</taxon>
        <taxon>Entelegynae</taxon>
        <taxon>Araneoidea</taxon>
        <taxon>Araneidae</taxon>
        <taxon>Araneus</taxon>
    </lineage>
</organism>
<accession>A0A4Y2JC26</accession>
<proteinExistence type="predicted"/>
<name>A0A4Y2JC26_ARAVE</name>
<comment type="caution">
    <text evidence="1">The sequence shown here is derived from an EMBL/GenBank/DDBJ whole genome shotgun (WGS) entry which is preliminary data.</text>
</comment>
<gene>
    <name evidence="1" type="ORF">AVEN_119530_1</name>
</gene>
<sequence>MIPENATLFSIFLLGKGIHEKTPCDVTACRREYLKTAPRSEERLDRLVARLEARTSLEFYPLCELISCGSTNLQNDSNSTTADRLLSKKYQMNLSECKRQNNGVSLRIPRVVVFPQTYIENTYARHSRNVWECERMLPVGWAGRRAVRTVRPH</sequence>
<evidence type="ECO:0000313" key="2">
    <source>
        <dbReference type="Proteomes" id="UP000499080"/>
    </source>
</evidence>
<dbReference type="EMBL" id="BGPR01003394">
    <property type="protein sequence ID" value="GBM87600.1"/>
    <property type="molecule type" value="Genomic_DNA"/>
</dbReference>
<keyword evidence="2" id="KW-1185">Reference proteome</keyword>
<reference evidence="1 2" key="1">
    <citation type="journal article" date="2019" name="Sci. Rep.">
        <title>Orb-weaving spider Araneus ventricosus genome elucidates the spidroin gene catalogue.</title>
        <authorList>
            <person name="Kono N."/>
            <person name="Nakamura H."/>
            <person name="Ohtoshi R."/>
            <person name="Moran D.A.P."/>
            <person name="Shinohara A."/>
            <person name="Yoshida Y."/>
            <person name="Fujiwara M."/>
            <person name="Mori M."/>
            <person name="Tomita M."/>
            <person name="Arakawa K."/>
        </authorList>
    </citation>
    <scope>NUCLEOTIDE SEQUENCE [LARGE SCALE GENOMIC DNA]</scope>
</reference>
<dbReference type="Proteomes" id="UP000499080">
    <property type="component" value="Unassembled WGS sequence"/>
</dbReference>
<protein>
    <submittedName>
        <fullName evidence="1">Uncharacterized protein</fullName>
    </submittedName>
</protein>
<evidence type="ECO:0000313" key="1">
    <source>
        <dbReference type="EMBL" id="GBM87600.1"/>
    </source>
</evidence>